<dbReference type="Gene3D" id="3.40.50.10810">
    <property type="entry name" value="Tandem AAA-ATPase domain"/>
    <property type="match status" value="1"/>
</dbReference>
<organism evidence="6 7">
    <name type="scientific">Alkalibacillus flavidus</name>
    <dbReference type="NCBI Taxonomy" id="546021"/>
    <lineage>
        <taxon>Bacteria</taxon>
        <taxon>Bacillati</taxon>
        <taxon>Bacillota</taxon>
        <taxon>Bacilli</taxon>
        <taxon>Bacillales</taxon>
        <taxon>Bacillaceae</taxon>
        <taxon>Alkalibacillus</taxon>
    </lineage>
</organism>
<dbReference type="EMBL" id="JBEPMX010000005">
    <property type="protein sequence ID" value="MET3683165.1"/>
    <property type="molecule type" value="Genomic_DNA"/>
</dbReference>
<proteinExistence type="predicted"/>
<comment type="caution">
    <text evidence="6">The sequence shown here is derived from an EMBL/GenBank/DDBJ whole genome shotgun (WGS) entry which is preliminary data.</text>
</comment>
<keyword evidence="6" id="KW-0067">ATP-binding</keyword>
<dbReference type="Gene3D" id="3.40.50.300">
    <property type="entry name" value="P-loop containing nucleotide triphosphate hydrolases"/>
    <property type="match status" value="1"/>
</dbReference>
<dbReference type="SMART" id="SM00487">
    <property type="entry name" value="DEXDc"/>
    <property type="match status" value="1"/>
</dbReference>
<evidence type="ECO:0000259" key="5">
    <source>
        <dbReference type="PROSITE" id="PS51194"/>
    </source>
</evidence>
<dbReference type="InterPro" id="IPR014001">
    <property type="entry name" value="Helicase_ATP-bd"/>
</dbReference>
<dbReference type="InterPro" id="IPR001650">
    <property type="entry name" value="Helicase_C-like"/>
</dbReference>
<evidence type="ECO:0000256" key="2">
    <source>
        <dbReference type="PROSITE-ProRule" id="PRU00325"/>
    </source>
</evidence>
<dbReference type="PROSITE" id="PS50966">
    <property type="entry name" value="ZF_SWIM"/>
    <property type="match status" value="1"/>
</dbReference>
<dbReference type="SMART" id="SM00490">
    <property type="entry name" value="HELICc"/>
    <property type="match status" value="1"/>
</dbReference>
<keyword evidence="2" id="KW-0862">Zinc</keyword>
<keyword evidence="2" id="KW-0479">Metal-binding</keyword>
<feature type="domain" description="Helicase ATP-binding" evidence="4">
    <location>
        <begin position="619"/>
        <end position="782"/>
    </location>
</feature>
<dbReference type="Pfam" id="PF00271">
    <property type="entry name" value="Helicase_C"/>
    <property type="match status" value="1"/>
</dbReference>
<sequence length="1059" mass="122072">MITTPQIKDTFKPKTYSRGLGYYINGNVIDLEYDFTNSIYHANVAGSDIYHVRIQIDNRVWRCGCNCPAFADHSECKHIVATLILIAQDDSELIRRGGKLIRKQDQRDYSGELIHALSNVNHQTKHAYTKETLNVEFTLRHFQRGVDNHLAVEMKVGTNRLYVVKNMRQFLKNLDNGEEHEFTPKFQYKPEDHAFSEADQRVIDLLLDLYRNDVFYDGHFQSPPTPKGITITPVVAHSLLKALSQCRCRLETTVSSFDQMYWENDKVPFQYHIYEENDDYVFNFDHFKNMTLFQDHYLIQYDEQFYPVDRSQMAILSEMHRLLRFNPQPSFTVPEDQMTSFMSGVVPQLNQVGEVNLSEEVKSKSNQPPLEASMHMDLDDERLTATLTYDYDGQTFDPLTSSGPSETDQILIRDTVKENEIMSMIEGSAFKFNGEDLYLDEEDEIFTFLYDQLPYLQEEINVYSTQRVKGLLKDDLQTPTVQVDLDSGENLLDVQFDFGDINPDDVRQMIQSVQEKKRYYRLSDGAFVPLDDDQLSQMSSIVNELELNQSDLEKESIQLPAYRGLQINEISQGLKTRYNEAFQQLIEDIKHPETFEAPIPESIQADLRDYQRFGFQWMKSLSRYHFGGILADDMGLGKTLQSITFLASEQDERKGEHKPALIIAPASLVYNWQAEFEKFAPHMHVAVAHGPAHEREKVLNDVASYDVIVTSYPSVRQDEPLYRDITFSTMFLDEAQAIKNHLTKQAKAVRTVRAHQRFALSGTPIENSLDELWSIFDVLLPGLFPAKKAFRQLPEKQIARMSRPFIMRRLKEDVLSELPDKIESVQHSELTTEQKQLYLGYLEQIQSEAANVLSAEGFQQNRMKILAGLTRLRQLCCHPSLFIDGYEGESGKLNQLLEMIETARANNQRMLIFSQFSSMLQIIQNKLVESGIDAFYLDGQTPSKERIDMANRFNDGEKDIFLISLKAGGTGLNLTGADTVILYDLWWNPAVEEQATGRAHRMGQQNVVQVFRLITKGTIEEKIHNLQQRKRELIENVIQPGESSFQNLTEDDIRELLNV</sequence>
<dbReference type="InterPro" id="IPR013663">
    <property type="entry name" value="Helicase_SWF/SNF/SWI_bac"/>
</dbReference>
<dbReference type="RefSeq" id="WP_354219758.1">
    <property type="nucleotide sequence ID" value="NZ_JBEPMX010000005.1"/>
</dbReference>
<reference evidence="6 7" key="1">
    <citation type="submission" date="2024-06" db="EMBL/GenBank/DDBJ databases">
        <title>Genomic Encyclopedia of Type Strains, Phase IV (KMG-IV): sequencing the most valuable type-strain genomes for metagenomic binning, comparative biology and taxonomic classification.</title>
        <authorList>
            <person name="Goeker M."/>
        </authorList>
    </citation>
    <scope>NUCLEOTIDE SEQUENCE [LARGE SCALE GENOMIC DNA]</scope>
    <source>
        <strain evidence="6 7">DSM 23520</strain>
    </source>
</reference>
<dbReference type="Pfam" id="PF00176">
    <property type="entry name" value="SNF2-rel_dom"/>
    <property type="match status" value="1"/>
</dbReference>
<dbReference type="PROSITE" id="PS51192">
    <property type="entry name" value="HELICASE_ATP_BIND_1"/>
    <property type="match status" value="1"/>
</dbReference>
<keyword evidence="1" id="KW-0378">Hydrolase</keyword>
<dbReference type="PROSITE" id="PS51194">
    <property type="entry name" value="HELICASE_CTER"/>
    <property type="match status" value="1"/>
</dbReference>
<feature type="domain" description="Helicase C-terminal" evidence="5">
    <location>
        <begin position="892"/>
        <end position="1049"/>
    </location>
</feature>
<dbReference type="InterPro" id="IPR000330">
    <property type="entry name" value="SNF2_N"/>
</dbReference>
<evidence type="ECO:0000259" key="3">
    <source>
        <dbReference type="PROSITE" id="PS50966"/>
    </source>
</evidence>
<feature type="domain" description="SWIM-type" evidence="3">
    <location>
        <begin position="50"/>
        <end position="87"/>
    </location>
</feature>
<dbReference type="PANTHER" id="PTHR10799">
    <property type="entry name" value="SNF2/RAD54 HELICASE FAMILY"/>
    <property type="match status" value="1"/>
</dbReference>
<evidence type="ECO:0000256" key="1">
    <source>
        <dbReference type="ARBA" id="ARBA00022801"/>
    </source>
</evidence>
<dbReference type="GO" id="GO:0004386">
    <property type="term" value="F:helicase activity"/>
    <property type="evidence" value="ECO:0007669"/>
    <property type="project" value="UniProtKB-KW"/>
</dbReference>
<dbReference type="InterPro" id="IPR038718">
    <property type="entry name" value="SNF2-like_sf"/>
</dbReference>
<accession>A0ABV2KUC3</accession>
<keyword evidence="6" id="KW-0347">Helicase</keyword>
<keyword evidence="6" id="KW-0547">Nucleotide-binding</keyword>
<dbReference type="InterPro" id="IPR049730">
    <property type="entry name" value="SNF2/RAD54-like_C"/>
</dbReference>
<dbReference type="Pfam" id="PF08455">
    <property type="entry name" value="SNF2_assoc"/>
    <property type="match status" value="1"/>
</dbReference>
<evidence type="ECO:0000259" key="4">
    <source>
        <dbReference type="PROSITE" id="PS51192"/>
    </source>
</evidence>
<dbReference type="InterPro" id="IPR007527">
    <property type="entry name" value="Znf_SWIM"/>
</dbReference>
<evidence type="ECO:0000313" key="7">
    <source>
        <dbReference type="Proteomes" id="UP001549167"/>
    </source>
</evidence>
<dbReference type="InterPro" id="IPR027417">
    <property type="entry name" value="P-loop_NTPase"/>
</dbReference>
<dbReference type="Proteomes" id="UP001549167">
    <property type="component" value="Unassembled WGS sequence"/>
</dbReference>
<keyword evidence="7" id="KW-1185">Reference proteome</keyword>
<dbReference type="CDD" id="cd18012">
    <property type="entry name" value="DEXQc_arch_SWI2_SNF2"/>
    <property type="match status" value="1"/>
</dbReference>
<name>A0ABV2KUC3_9BACI</name>
<protein>
    <submittedName>
        <fullName evidence="6">SNF2 family DNA or RNA helicase</fullName>
    </submittedName>
</protein>
<dbReference type="CDD" id="cd18793">
    <property type="entry name" value="SF2_C_SNF"/>
    <property type="match status" value="1"/>
</dbReference>
<dbReference type="SUPFAM" id="SSF52540">
    <property type="entry name" value="P-loop containing nucleoside triphosphate hydrolases"/>
    <property type="match status" value="2"/>
</dbReference>
<keyword evidence="2" id="KW-0863">Zinc-finger</keyword>
<gene>
    <name evidence="6" type="ORF">ABID56_001256</name>
</gene>
<evidence type="ECO:0000313" key="6">
    <source>
        <dbReference type="EMBL" id="MET3683165.1"/>
    </source>
</evidence>